<dbReference type="EMBL" id="BMRP01000046">
    <property type="protein sequence ID" value="GGU94646.1"/>
    <property type="molecule type" value="Genomic_DNA"/>
</dbReference>
<keyword evidence="3" id="KW-1185">Reference proteome</keyword>
<evidence type="ECO:0000256" key="1">
    <source>
        <dbReference type="SAM" id="MobiDB-lite"/>
    </source>
</evidence>
<comment type="caution">
    <text evidence="2">The sequence shown here is derived from an EMBL/GenBank/DDBJ whole genome shotgun (WGS) entry which is preliminary data.</text>
</comment>
<evidence type="ECO:0000313" key="2">
    <source>
        <dbReference type="EMBL" id="GGU94646.1"/>
    </source>
</evidence>
<name>A0ABQ2VKP4_9ACTN</name>
<evidence type="ECO:0000313" key="3">
    <source>
        <dbReference type="Proteomes" id="UP000654471"/>
    </source>
</evidence>
<proteinExistence type="predicted"/>
<sequence>MSAVSVDTYETRTPDTEGWRGIPFRHPVGMEADGGKHDGGPMPPEAPRDPQPQGGDGK</sequence>
<feature type="region of interest" description="Disordered" evidence="1">
    <location>
        <begin position="1"/>
        <end position="58"/>
    </location>
</feature>
<feature type="compositionally biased region" description="Basic and acidic residues" evidence="1">
    <location>
        <begin position="9"/>
        <end position="18"/>
    </location>
</feature>
<reference evidence="3" key="1">
    <citation type="journal article" date="2019" name="Int. J. Syst. Evol. Microbiol.">
        <title>The Global Catalogue of Microorganisms (GCM) 10K type strain sequencing project: providing services to taxonomists for standard genome sequencing and annotation.</title>
        <authorList>
            <consortium name="The Broad Institute Genomics Platform"/>
            <consortium name="The Broad Institute Genome Sequencing Center for Infectious Disease"/>
            <person name="Wu L."/>
            <person name="Ma J."/>
        </authorList>
    </citation>
    <scope>NUCLEOTIDE SEQUENCE [LARGE SCALE GENOMIC DNA]</scope>
    <source>
        <strain evidence="3">JCM 3399</strain>
    </source>
</reference>
<protein>
    <submittedName>
        <fullName evidence="2">Uncharacterized protein</fullName>
    </submittedName>
</protein>
<gene>
    <name evidence="2" type="ORF">GCM10010211_72200</name>
</gene>
<organism evidence="2 3">
    <name type="scientific">Streptomyces albospinus</name>
    <dbReference type="NCBI Taxonomy" id="285515"/>
    <lineage>
        <taxon>Bacteria</taxon>
        <taxon>Bacillati</taxon>
        <taxon>Actinomycetota</taxon>
        <taxon>Actinomycetes</taxon>
        <taxon>Kitasatosporales</taxon>
        <taxon>Streptomycetaceae</taxon>
        <taxon>Streptomyces</taxon>
    </lineage>
</organism>
<dbReference type="Proteomes" id="UP000654471">
    <property type="component" value="Unassembled WGS sequence"/>
</dbReference>
<accession>A0ABQ2VKP4</accession>